<gene>
    <name evidence="1" type="ORF">SAMN04487928_11918</name>
</gene>
<name>A0A1I5VUE2_9FIRM</name>
<dbReference type="Proteomes" id="UP000182624">
    <property type="component" value="Unassembled WGS sequence"/>
</dbReference>
<protein>
    <submittedName>
        <fullName evidence="1">Uncharacterized protein</fullName>
    </submittedName>
</protein>
<keyword evidence="2" id="KW-1185">Reference proteome</keyword>
<dbReference type="AlphaFoldDB" id="A0A1I5VUE2"/>
<evidence type="ECO:0000313" key="1">
    <source>
        <dbReference type="EMBL" id="SFQ11023.1"/>
    </source>
</evidence>
<dbReference type="EMBL" id="FOXO01000019">
    <property type="protein sequence ID" value="SFQ11023.1"/>
    <property type="molecule type" value="Genomic_DNA"/>
</dbReference>
<accession>A0A1I5VUE2</accession>
<evidence type="ECO:0000313" key="2">
    <source>
        <dbReference type="Proteomes" id="UP000182624"/>
    </source>
</evidence>
<organism evidence="1 2">
    <name type="scientific">Butyrivibrio proteoclasticus</name>
    <dbReference type="NCBI Taxonomy" id="43305"/>
    <lineage>
        <taxon>Bacteria</taxon>
        <taxon>Bacillati</taxon>
        <taxon>Bacillota</taxon>
        <taxon>Clostridia</taxon>
        <taxon>Lachnospirales</taxon>
        <taxon>Lachnospiraceae</taxon>
        <taxon>Butyrivibrio</taxon>
    </lineage>
</organism>
<proteinExistence type="predicted"/>
<reference evidence="2" key="1">
    <citation type="submission" date="2016-10" db="EMBL/GenBank/DDBJ databases">
        <authorList>
            <person name="Varghese N."/>
            <person name="Submissions S."/>
        </authorList>
    </citation>
    <scope>NUCLEOTIDE SEQUENCE [LARGE SCALE GENOMIC DNA]</scope>
    <source>
        <strain evidence="2">P18</strain>
    </source>
</reference>
<sequence length="68" mass="7829">MCSFGYYQAYCLWRGVKDTINLTMKVCKASDYENFLVLHMSEVADMMLAEDQEINALELVGNAREKRA</sequence>